<dbReference type="Proteomes" id="UP000789570">
    <property type="component" value="Unassembled WGS sequence"/>
</dbReference>
<dbReference type="AlphaFoldDB" id="A0A9N9JCN7"/>
<feature type="compositionally biased region" description="Basic and acidic residues" evidence="1">
    <location>
        <begin position="1"/>
        <end position="12"/>
    </location>
</feature>
<dbReference type="EMBL" id="CAJVPQ010029668">
    <property type="protein sequence ID" value="CAG8775332.1"/>
    <property type="molecule type" value="Genomic_DNA"/>
</dbReference>
<reference evidence="2" key="1">
    <citation type="submission" date="2021-06" db="EMBL/GenBank/DDBJ databases">
        <authorList>
            <person name="Kallberg Y."/>
            <person name="Tangrot J."/>
            <person name="Rosling A."/>
        </authorList>
    </citation>
    <scope>NUCLEOTIDE SEQUENCE</scope>
    <source>
        <strain evidence="2">UK204</strain>
    </source>
</reference>
<name>A0A9N9JCN7_9GLOM</name>
<feature type="non-terminal residue" evidence="2">
    <location>
        <position position="44"/>
    </location>
</feature>
<proteinExistence type="predicted"/>
<feature type="non-terminal residue" evidence="2">
    <location>
        <position position="1"/>
    </location>
</feature>
<sequence>SKKKQQNEKEETYQIQDTITSKEPTEVTEKQFRDFYMNRITKAF</sequence>
<evidence type="ECO:0000313" key="3">
    <source>
        <dbReference type="Proteomes" id="UP000789570"/>
    </source>
</evidence>
<comment type="caution">
    <text evidence="2">The sequence shown here is derived from an EMBL/GenBank/DDBJ whole genome shotgun (WGS) entry which is preliminary data.</text>
</comment>
<evidence type="ECO:0000313" key="2">
    <source>
        <dbReference type="EMBL" id="CAG8775332.1"/>
    </source>
</evidence>
<protein>
    <submittedName>
        <fullName evidence="2">11667_t:CDS:1</fullName>
    </submittedName>
</protein>
<feature type="compositionally biased region" description="Polar residues" evidence="1">
    <location>
        <begin position="13"/>
        <end position="22"/>
    </location>
</feature>
<gene>
    <name evidence="2" type="ORF">FCALED_LOCUS17791</name>
</gene>
<feature type="region of interest" description="Disordered" evidence="1">
    <location>
        <begin position="1"/>
        <end position="26"/>
    </location>
</feature>
<evidence type="ECO:0000256" key="1">
    <source>
        <dbReference type="SAM" id="MobiDB-lite"/>
    </source>
</evidence>
<keyword evidence="3" id="KW-1185">Reference proteome</keyword>
<accession>A0A9N9JCN7</accession>
<organism evidence="2 3">
    <name type="scientific">Funneliformis caledonium</name>
    <dbReference type="NCBI Taxonomy" id="1117310"/>
    <lineage>
        <taxon>Eukaryota</taxon>
        <taxon>Fungi</taxon>
        <taxon>Fungi incertae sedis</taxon>
        <taxon>Mucoromycota</taxon>
        <taxon>Glomeromycotina</taxon>
        <taxon>Glomeromycetes</taxon>
        <taxon>Glomerales</taxon>
        <taxon>Glomeraceae</taxon>
        <taxon>Funneliformis</taxon>
    </lineage>
</organism>